<reference evidence="4" key="1">
    <citation type="journal article" date="2019" name="Int. J. Syst. Evol. Microbiol.">
        <title>The Global Catalogue of Microorganisms (GCM) 10K type strain sequencing project: providing services to taxonomists for standard genome sequencing and annotation.</title>
        <authorList>
            <consortium name="The Broad Institute Genomics Platform"/>
            <consortium name="The Broad Institute Genome Sequencing Center for Infectious Disease"/>
            <person name="Wu L."/>
            <person name="Ma J."/>
        </authorList>
    </citation>
    <scope>NUCLEOTIDE SEQUENCE [LARGE SCALE GENOMIC DNA]</scope>
    <source>
        <strain evidence="4">IBRC-M 10906</strain>
    </source>
</reference>
<evidence type="ECO:0000313" key="4">
    <source>
        <dbReference type="Proteomes" id="UP001597478"/>
    </source>
</evidence>
<name>A0ABW5W468_9PSEU</name>
<dbReference type="RefSeq" id="WP_377389037.1">
    <property type="nucleotide sequence ID" value="NZ_JBHSAN010000014.1"/>
</dbReference>
<keyword evidence="2" id="KW-0472">Membrane</keyword>
<feature type="transmembrane region" description="Helical" evidence="2">
    <location>
        <begin position="114"/>
        <end position="136"/>
    </location>
</feature>
<accession>A0ABW5W468</accession>
<evidence type="ECO:0000256" key="2">
    <source>
        <dbReference type="SAM" id="Phobius"/>
    </source>
</evidence>
<dbReference type="Proteomes" id="UP001597478">
    <property type="component" value="Unassembled WGS sequence"/>
</dbReference>
<feature type="region of interest" description="Disordered" evidence="1">
    <location>
        <begin position="1"/>
        <end position="22"/>
    </location>
</feature>
<feature type="compositionally biased region" description="Basic residues" evidence="1">
    <location>
        <begin position="1"/>
        <end position="18"/>
    </location>
</feature>
<comment type="caution">
    <text evidence="3">The sequence shown here is derived from an EMBL/GenBank/DDBJ whole genome shotgun (WGS) entry which is preliminary data.</text>
</comment>
<dbReference type="InterPro" id="IPR045927">
    <property type="entry name" value="DUF6346"/>
</dbReference>
<gene>
    <name evidence="3" type="ORF">ACFS2C_04830</name>
</gene>
<sequence length="191" mass="20262">MRGPRGRVLPRTRLRRGGGRSAGLLGGDLTGRIGTAVVRSCDPGGPLSPLGVSWYHDCDLSLRWSDGESGEASLTTTELGGDDMGSTVGVVERAGGDKWGRGQAYPALDTPNRYGPLAAVLFVAFGVVWLFFPHWYRLGTPAERAERRARARFKARPALVVAGGYWLLIAGGAGWPVSPPQPGLPGWGPLT</sequence>
<keyword evidence="2" id="KW-0812">Transmembrane</keyword>
<evidence type="ECO:0000256" key="1">
    <source>
        <dbReference type="SAM" id="MobiDB-lite"/>
    </source>
</evidence>
<organism evidence="3 4">
    <name type="scientific">Prauserella oleivorans</name>
    <dbReference type="NCBI Taxonomy" id="1478153"/>
    <lineage>
        <taxon>Bacteria</taxon>
        <taxon>Bacillati</taxon>
        <taxon>Actinomycetota</taxon>
        <taxon>Actinomycetes</taxon>
        <taxon>Pseudonocardiales</taxon>
        <taxon>Pseudonocardiaceae</taxon>
        <taxon>Prauserella</taxon>
    </lineage>
</organism>
<protein>
    <submittedName>
        <fullName evidence="3">DUF6346 domain-containing protein</fullName>
    </submittedName>
</protein>
<evidence type="ECO:0000313" key="3">
    <source>
        <dbReference type="EMBL" id="MFD2798714.1"/>
    </source>
</evidence>
<dbReference type="EMBL" id="JBHUOF010000005">
    <property type="protein sequence ID" value="MFD2798714.1"/>
    <property type="molecule type" value="Genomic_DNA"/>
</dbReference>
<keyword evidence="4" id="KW-1185">Reference proteome</keyword>
<dbReference type="Pfam" id="PF19873">
    <property type="entry name" value="DUF6346"/>
    <property type="match status" value="1"/>
</dbReference>
<proteinExistence type="predicted"/>
<keyword evidence="2" id="KW-1133">Transmembrane helix</keyword>
<feature type="transmembrane region" description="Helical" evidence="2">
    <location>
        <begin position="157"/>
        <end position="177"/>
    </location>
</feature>